<keyword evidence="2 9" id="KW-0813">Transport</keyword>
<proteinExistence type="inferred from homology"/>
<organism evidence="11 12">
    <name type="scientific">candidate division CPR2 bacterium GW2011_GWC1_41_48</name>
    <dbReference type="NCBI Taxonomy" id="1618344"/>
    <lineage>
        <taxon>Bacteria</taxon>
        <taxon>Bacteria division CPR2</taxon>
    </lineage>
</organism>
<dbReference type="PATRIC" id="fig|1618344.3.peg.50"/>
<evidence type="ECO:0000256" key="8">
    <source>
        <dbReference type="ARBA" id="ARBA00023136"/>
    </source>
</evidence>
<reference evidence="11 12" key="1">
    <citation type="journal article" date="2015" name="Nature">
        <title>rRNA introns, odd ribosomes, and small enigmatic genomes across a large radiation of phyla.</title>
        <authorList>
            <person name="Brown C.T."/>
            <person name="Hug L.A."/>
            <person name="Thomas B.C."/>
            <person name="Sharon I."/>
            <person name="Castelle C.J."/>
            <person name="Singh A."/>
            <person name="Wilkins M.J."/>
            <person name="Williams K.H."/>
            <person name="Banfield J.F."/>
        </authorList>
    </citation>
    <scope>NUCLEOTIDE SEQUENCE [LARGE SCALE GENOMIC DNA]</scope>
</reference>
<accession>A0A0G0Z9E6</accession>
<dbReference type="Pfam" id="PF07549">
    <property type="entry name" value="Sec_GG"/>
    <property type="match status" value="1"/>
</dbReference>
<evidence type="ECO:0000256" key="4">
    <source>
        <dbReference type="ARBA" id="ARBA00022692"/>
    </source>
</evidence>
<comment type="caution">
    <text evidence="11">The sequence shown here is derived from an EMBL/GenBank/DDBJ whole genome shotgun (WGS) entry which is preliminary data.</text>
</comment>
<dbReference type="GO" id="GO:0006605">
    <property type="term" value="P:protein targeting"/>
    <property type="evidence" value="ECO:0007669"/>
    <property type="project" value="UniProtKB-UniRule"/>
</dbReference>
<evidence type="ECO:0000256" key="7">
    <source>
        <dbReference type="ARBA" id="ARBA00023010"/>
    </source>
</evidence>
<feature type="domain" description="Protein export membrane protein SecD/SecF C-terminal" evidence="10">
    <location>
        <begin position="100"/>
        <end position="284"/>
    </location>
</feature>
<dbReference type="EMBL" id="LCBL01000001">
    <property type="protein sequence ID" value="KKS09643.1"/>
    <property type="molecule type" value="Genomic_DNA"/>
</dbReference>
<sequence length="303" mass="33449">MNIMGKRKFLYILSLAIIIPGIIALLLWGLKLSIDFTGGTLLEIAGTQDVNAVKVIADENKFENTIITTSGDLVVLKAKEIPDATHRKFIEDLKVKIPGATENRFESVGPTMSKTITKNAFYSVGLASIFIVIYLAYAFKKVSKPLSPWEFGIMAVVALIHDALVVVGVFAIFGHFLHIEIDSMFITAILTIIGFSVHDTIVVYDRIREKALKEGVDNFESLVNRSILETFSRSINTSMTVIMTLLVIYLFGGATIKHFILALLIGITAGTYSSIFVASALLVESFNLKQKLRGRAKWKQKTA</sequence>
<feature type="transmembrane region" description="Helical" evidence="9">
    <location>
        <begin position="9"/>
        <end position="30"/>
    </location>
</feature>
<dbReference type="InterPro" id="IPR005665">
    <property type="entry name" value="SecF_bac"/>
</dbReference>
<evidence type="ECO:0000256" key="9">
    <source>
        <dbReference type="HAMAP-Rule" id="MF_01464"/>
    </source>
</evidence>
<comment type="similarity">
    <text evidence="9">Belongs to the SecD/SecF family. SecF subfamily.</text>
</comment>
<evidence type="ECO:0000256" key="3">
    <source>
        <dbReference type="ARBA" id="ARBA00022475"/>
    </source>
</evidence>
<evidence type="ECO:0000259" key="10">
    <source>
        <dbReference type="Pfam" id="PF02355"/>
    </source>
</evidence>
<keyword evidence="4 9" id="KW-0812">Transmembrane</keyword>
<comment type="function">
    <text evidence="9">Part of the Sec protein translocase complex. Interacts with the SecYEG preprotein conducting channel. SecDF uses the proton motive force (PMF) to complete protein translocation after the ATP-dependent function of SecA.</text>
</comment>
<dbReference type="Proteomes" id="UP000033869">
    <property type="component" value="Unassembled WGS sequence"/>
</dbReference>
<keyword evidence="5 9" id="KW-0653">Protein transport</keyword>
<dbReference type="AlphaFoldDB" id="A0A0G0Z9E6"/>
<evidence type="ECO:0000313" key="12">
    <source>
        <dbReference type="Proteomes" id="UP000033869"/>
    </source>
</evidence>
<feature type="transmembrane region" description="Helical" evidence="9">
    <location>
        <begin position="235"/>
        <end position="252"/>
    </location>
</feature>
<evidence type="ECO:0000313" key="11">
    <source>
        <dbReference type="EMBL" id="KKS09643.1"/>
    </source>
</evidence>
<protein>
    <recommendedName>
        <fullName evidence="9">Protein-export membrane protein SecF</fullName>
    </recommendedName>
</protein>
<comment type="subcellular location">
    <subcellularLocation>
        <location evidence="1 9">Cell membrane</location>
        <topology evidence="1 9">Multi-pass membrane protein</topology>
    </subcellularLocation>
</comment>
<dbReference type="GO" id="GO:0065002">
    <property type="term" value="P:intracellular protein transmembrane transport"/>
    <property type="evidence" value="ECO:0007669"/>
    <property type="project" value="UniProtKB-UniRule"/>
</dbReference>
<keyword evidence="3 9" id="KW-1003">Cell membrane</keyword>
<dbReference type="Gene3D" id="1.20.1640.10">
    <property type="entry name" value="Multidrug efflux transporter AcrB transmembrane domain"/>
    <property type="match status" value="1"/>
</dbReference>
<feature type="transmembrane region" description="Helical" evidence="9">
    <location>
        <begin position="258"/>
        <end position="283"/>
    </location>
</feature>
<evidence type="ECO:0000256" key="1">
    <source>
        <dbReference type="ARBA" id="ARBA00004651"/>
    </source>
</evidence>
<evidence type="ECO:0000256" key="2">
    <source>
        <dbReference type="ARBA" id="ARBA00022448"/>
    </source>
</evidence>
<keyword evidence="8 9" id="KW-0472">Membrane</keyword>
<keyword evidence="6 9" id="KW-1133">Transmembrane helix</keyword>
<dbReference type="PANTHER" id="PTHR30081:SF8">
    <property type="entry name" value="PROTEIN TRANSLOCASE SUBUNIT SECF"/>
    <property type="match status" value="1"/>
</dbReference>
<name>A0A0G0Z9E6_UNCC2</name>
<dbReference type="NCBIfam" id="TIGR00966">
    <property type="entry name" value="transloc_SecF"/>
    <property type="match status" value="1"/>
</dbReference>
<dbReference type="InterPro" id="IPR022646">
    <property type="entry name" value="SecD/SecF_CS"/>
</dbReference>
<gene>
    <name evidence="9" type="primary">secF</name>
    <name evidence="11" type="ORF">UU65_C0001G0048</name>
</gene>
<evidence type="ECO:0000256" key="6">
    <source>
        <dbReference type="ARBA" id="ARBA00022989"/>
    </source>
</evidence>
<dbReference type="InterPro" id="IPR022813">
    <property type="entry name" value="SecD/SecF_arch_bac"/>
</dbReference>
<feature type="transmembrane region" description="Helical" evidence="9">
    <location>
        <begin position="120"/>
        <end position="139"/>
    </location>
</feature>
<dbReference type="GO" id="GO:0043952">
    <property type="term" value="P:protein transport by the Sec complex"/>
    <property type="evidence" value="ECO:0007669"/>
    <property type="project" value="UniProtKB-UniRule"/>
</dbReference>
<dbReference type="PANTHER" id="PTHR30081">
    <property type="entry name" value="PROTEIN-EXPORT MEMBRANE PROTEIN SEC"/>
    <property type="match status" value="1"/>
</dbReference>
<dbReference type="Pfam" id="PF02355">
    <property type="entry name" value="SecD_SecF_C"/>
    <property type="match status" value="1"/>
</dbReference>
<dbReference type="InterPro" id="IPR048634">
    <property type="entry name" value="SecD_SecF_C"/>
</dbReference>
<dbReference type="GO" id="GO:0005886">
    <property type="term" value="C:plasma membrane"/>
    <property type="evidence" value="ECO:0007669"/>
    <property type="project" value="UniProtKB-SubCell"/>
</dbReference>
<dbReference type="SUPFAM" id="SSF82866">
    <property type="entry name" value="Multidrug efflux transporter AcrB transmembrane domain"/>
    <property type="match status" value="1"/>
</dbReference>
<dbReference type="HAMAP" id="MF_01464_B">
    <property type="entry name" value="SecF_B"/>
    <property type="match status" value="1"/>
</dbReference>
<feature type="transmembrane region" description="Helical" evidence="9">
    <location>
        <begin position="183"/>
        <end position="204"/>
    </location>
</feature>
<keyword evidence="7 9" id="KW-0811">Translocation</keyword>
<dbReference type="InterPro" id="IPR022645">
    <property type="entry name" value="SecD/SecF_bac"/>
</dbReference>
<feature type="transmembrane region" description="Helical" evidence="9">
    <location>
        <begin position="151"/>
        <end position="177"/>
    </location>
</feature>
<evidence type="ECO:0000256" key="5">
    <source>
        <dbReference type="ARBA" id="ARBA00022927"/>
    </source>
</evidence>
<dbReference type="GO" id="GO:0015450">
    <property type="term" value="F:protein-transporting ATPase activity"/>
    <property type="evidence" value="ECO:0007669"/>
    <property type="project" value="InterPro"/>
</dbReference>
<comment type="subunit">
    <text evidence="9">Forms a complex with SecD. Part of the essential Sec protein translocation apparatus which comprises SecA, SecYEG and auxiliary proteins SecDF. Other proteins may also be involved.</text>
</comment>
<dbReference type="PRINTS" id="PR01755">
    <property type="entry name" value="SECFTRNLCASE"/>
</dbReference>